<accession>A0A1G9ETE9</accession>
<proteinExistence type="predicted"/>
<protein>
    <recommendedName>
        <fullName evidence="1">Imm33-like domain-containing protein</fullName>
    </recommendedName>
</protein>
<dbReference type="Proteomes" id="UP000198706">
    <property type="component" value="Unassembled WGS sequence"/>
</dbReference>
<dbReference type="AlphaFoldDB" id="A0A1G9ETE9"/>
<feature type="domain" description="Imm33-like" evidence="1">
    <location>
        <begin position="6"/>
        <end position="107"/>
    </location>
</feature>
<dbReference type="STRING" id="137658.SAMN05216186_110172"/>
<organism evidence="2 3">
    <name type="scientific">Pseudomonas indica</name>
    <dbReference type="NCBI Taxonomy" id="137658"/>
    <lineage>
        <taxon>Bacteria</taxon>
        <taxon>Pseudomonadati</taxon>
        <taxon>Pseudomonadota</taxon>
        <taxon>Gammaproteobacteria</taxon>
        <taxon>Pseudomonadales</taxon>
        <taxon>Pseudomonadaceae</taxon>
        <taxon>Pseudomonas</taxon>
    </lineage>
</organism>
<sequence>MKILKEQTICEWKNVTPQKPESGSKLGIALSTIGQLPINGLRHKPEKGTNGWYIWCGTELSDAVDFFSPLHIEHIGSYLPEVASYLDLPAGYRFLIDGNDFEDVWFDSELLNA</sequence>
<evidence type="ECO:0000313" key="3">
    <source>
        <dbReference type="Proteomes" id="UP000198706"/>
    </source>
</evidence>
<evidence type="ECO:0000259" key="1">
    <source>
        <dbReference type="Pfam" id="PF24719"/>
    </source>
</evidence>
<reference evidence="2 3" key="1">
    <citation type="submission" date="2016-10" db="EMBL/GenBank/DDBJ databases">
        <authorList>
            <person name="de Groot N.N."/>
        </authorList>
    </citation>
    <scope>NUCLEOTIDE SEQUENCE [LARGE SCALE GENOMIC DNA]</scope>
    <source>
        <strain evidence="2 3">JCM 21544</strain>
    </source>
</reference>
<dbReference type="InterPro" id="IPR056509">
    <property type="entry name" value="Imm33-like"/>
</dbReference>
<dbReference type="Pfam" id="PF24719">
    <property type="entry name" value="Imm33-like"/>
    <property type="match status" value="1"/>
</dbReference>
<dbReference type="RefSeq" id="WP_244505990.1">
    <property type="nucleotide sequence ID" value="NZ_FNFD01000010.1"/>
</dbReference>
<dbReference type="EMBL" id="FNFD01000010">
    <property type="protein sequence ID" value="SDK79363.1"/>
    <property type="molecule type" value="Genomic_DNA"/>
</dbReference>
<name>A0A1G9ETE9_9PSED</name>
<evidence type="ECO:0000313" key="2">
    <source>
        <dbReference type="EMBL" id="SDK79363.1"/>
    </source>
</evidence>
<gene>
    <name evidence="2" type="ORF">SAMN05216186_110172</name>
</gene>
<keyword evidence="3" id="KW-1185">Reference proteome</keyword>